<keyword evidence="3" id="KW-1185">Reference proteome</keyword>
<reference evidence="2" key="1">
    <citation type="submission" date="2020-06" db="EMBL/GenBank/DDBJ databases">
        <authorList>
            <person name="Onetto C."/>
        </authorList>
    </citation>
    <scope>NUCLEOTIDE SEQUENCE</scope>
</reference>
<name>A0A9N8PW63_9PEZI</name>
<evidence type="ECO:0000256" key="1">
    <source>
        <dbReference type="SAM" id="MobiDB-lite"/>
    </source>
</evidence>
<dbReference type="OrthoDB" id="3896663at2759"/>
<accession>A0A9N8PW63</accession>
<gene>
    <name evidence="2" type="ORF">AWRI4620_LOCUS7622</name>
</gene>
<evidence type="ECO:0000313" key="2">
    <source>
        <dbReference type="EMBL" id="CAD0113367.1"/>
    </source>
</evidence>
<dbReference type="Proteomes" id="UP000745764">
    <property type="component" value="Unassembled WGS sequence"/>
</dbReference>
<feature type="region of interest" description="Disordered" evidence="1">
    <location>
        <begin position="146"/>
        <end position="180"/>
    </location>
</feature>
<evidence type="ECO:0000313" key="3">
    <source>
        <dbReference type="Proteomes" id="UP000745764"/>
    </source>
</evidence>
<organism evidence="2 3">
    <name type="scientific">Aureobasidium uvarum</name>
    <dbReference type="NCBI Taxonomy" id="2773716"/>
    <lineage>
        <taxon>Eukaryota</taxon>
        <taxon>Fungi</taxon>
        <taxon>Dikarya</taxon>
        <taxon>Ascomycota</taxon>
        <taxon>Pezizomycotina</taxon>
        <taxon>Dothideomycetes</taxon>
        <taxon>Dothideomycetidae</taxon>
        <taxon>Dothideales</taxon>
        <taxon>Saccotheciaceae</taxon>
        <taxon>Aureobasidium</taxon>
    </lineage>
</organism>
<protein>
    <submittedName>
        <fullName evidence="2">Uncharacterized protein</fullName>
    </submittedName>
</protein>
<dbReference type="AlphaFoldDB" id="A0A9N8PW63"/>
<proteinExistence type="predicted"/>
<sequence>MATIKSKQLKRSYKVPRSLKKSIKQNLNKIVKNVKTRERKIYEQKIHEECTKVSQSHLFEACGFLDILDEVWRSHHMDDELRHTLRLSFERFGYAVGAEASRQKNGLEGQKAFTGKMLEKKDCLGEEVLGEIRSWLIEQNKNADEVEVLGKQDEHEEEEEEDNASGAVEEYDWTSTSTLE</sequence>
<comment type="caution">
    <text evidence="2">The sequence shown here is derived from an EMBL/GenBank/DDBJ whole genome shotgun (WGS) entry which is preliminary data.</text>
</comment>
<dbReference type="EMBL" id="CAINUL010000016">
    <property type="protein sequence ID" value="CAD0113367.1"/>
    <property type="molecule type" value="Genomic_DNA"/>
</dbReference>